<protein>
    <recommendedName>
        <fullName evidence="4">Cleavage and polyadenylation specificity factor subunit 1</fullName>
    </recommendedName>
</protein>
<organism evidence="2 3">
    <name type="scientific">Dunaliella salina</name>
    <name type="common">Green alga</name>
    <name type="synonym">Protococcus salinus</name>
    <dbReference type="NCBI Taxonomy" id="3046"/>
    <lineage>
        <taxon>Eukaryota</taxon>
        <taxon>Viridiplantae</taxon>
        <taxon>Chlorophyta</taxon>
        <taxon>core chlorophytes</taxon>
        <taxon>Chlorophyceae</taxon>
        <taxon>CS clade</taxon>
        <taxon>Chlamydomonadales</taxon>
        <taxon>Dunaliellaceae</taxon>
        <taxon>Dunaliella</taxon>
    </lineage>
</organism>
<feature type="region of interest" description="Disordered" evidence="1">
    <location>
        <begin position="80"/>
        <end position="105"/>
    </location>
</feature>
<evidence type="ECO:0000313" key="3">
    <source>
        <dbReference type="Proteomes" id="UP000815325"/>
    </source>
</evidence>
<sequence length="726" mass="72210">LPVSAGVVTTEMPQQAPGNDPAKPQDLSPLALLEGDPTQGLLSGTQLRVIDTGSSPAPSPLRLCSHITIMPRCLELMSHALLPPPTPTPGGSNAPPQQQQQQQYAREGGALCHGVCLSVLGSRWASPIILPLSGADRAASGGAGSMSEAALIRARSADGGTVHELVAHVGPAPVPSKLGSEPGAAAAGLEGAGSDLDFGLGRASTGSQLLATGQSQQSMVLRLEAALVVVNRTGYDLSLVQPEAVQALATKRGPGVPTPPTATGLPGTRVSAAEVDCAVRVEATLSRTGALPPPPALMTVPAGAVGVPLHWHAASDGRLLCLALPSVEGVPLLSEPFRCGGLEPGEETHMLLPVSKVPSPSSSASAPLPPAAAAAAGTAGGQAIPTVAAAAAPLTDIPGTAGVDAWAVACARTHRLLQRVCRGSGAASPVVEGGESRKQAGAGEQEPRPGSYPFFMRTTRPQSTHAPPPGQLHMSAAAGAEAQGEVVCVVVSVRLVARGTPGCWALVISSLGGQPPHLLHNATPAALLYHEASARIPWRVLPPFTAHGFVRQHMMSLDAPTTPDAAGATAAKPGQQPRQQGVWVEVCGGRAAPECLSLDLCGEAGATTTPLRPSTAPAAAPAAAPSAAAAPARPSAASSRAAAPAALDAAGAAVGAAAGSAGGTAMHLGGPEDHSLVAQLADAAELVMGAGGVLYVQGPLHGDSAIALASGVFMVTVPVSHVLVSV</sequence>
<feature type="region of interest" description="Disordered" evidence="1">
    <location>
        <begin position="426"/>
        <end position="473"/>
    </location>
</feature>
<feature type="region of interest" description="Disordered" evidence="1">
    <location>
        <begin position="1"/>
        <end position="33"/>
    </location>
</feature>
<comment type="caution">
    <text evidence="2">The sequence shown here is derived from an EMBL/GenBank/DDBJ whole genome shotgun (WGS) entry which is preliminary data.</text>
</comment>
<evidence type="ECO:0000313" key="2">
    <source>
        <dbReference type="EMBL" id="KAF5830552.1"/>
    </source>
</evidence>
<keyword evidence="3" id="KW-1185">Reference proteome</keyword>
<reference evidence="2" key="1">
    <citation type="submission" date="2017-08" db="EMBL/GenBank/DDBJ databases">
        <authorList>
            <person name="Polle J.E."/>
            <person name="Barry K."/>
            <person name="Cushman J."/>
            <person name="Schmutz J."/>
            <person name="Tran D."/>
            <person name="Hathwaick L.T."/>
            <person name="Yim W.C."/>
            <person name="Jenkins J."/>
            <person name="Mckie-Krisberg Z.M."/>
            <person name="Prochnik S."/>
            <person name="Lindquist E."/>
            <person name="Dockter R.B."/>
            <person name="Adam C."/>
            <person name="Molina H."/>
            <person name="Bunkerborg J."/>
            <person name="Jin E."/>
            <person name="Buchheim M."/>
            <person name="Magnuson J."/>
        </authorList>
    </citation>
    <scope>NUCLEOTIDE SEQUENCE</scope>
    <source>
        <strain evidence="2">CCAP 19/18</strain>
    </source>
</reference>
<dbReference type="Proteomes" id="UP000815325">
    <property type="component" value="Unassembled WGS sequence"/>
</dbReference>
<evidence type="ECO:0008006" key="4">
    <source>
        <dbReference type="Google" id="ProtNLM"/>
    </source>
</evidence>
<accession>A0ABQ7G7H3</accession>
<gene>
    <name evidence="2" type="ORF">DUNSADRAFT_14359</name>
</gene>
<proteinExistence type="predicted"/>
<feature type="non-terminal residue" evidence="2">
    <location>
        <position position="1"/>
    </location>
</feature>
<feature type="compositionally biased region" description="Low complexity" evidence="1">
    <location>
        <begin position="89"/>
        <end position="103"/>
    </location>
</feature>
<dbReference type="EMBL" id="MU070030">
    <property type="protein sequence ID" value="KAF5830552.1"/>
    <property type="molecule type" value="Genomic_DNA"/>
</dbReference>
<evidence type="ECO:0000256" key="1">
    <source>
        <dbReference type="SAM" id="MobiDB-lite"/>
    </source>
</evidence>
<name>A0ABQ7G7H3_DUNSA</name>